<evidence type="ECO:0000313" key="4">
    <source>
        <dbReference type="Proteomes" id="UP000886819"/>
    </source>
</evidence>
<reference evidence="3" key="2">
    <citation type="journal article" date="2021" name="PeerJ">
        <title>Extensive microbial diversity within the chicken gut microbiome revealed by metagenomics and culture.</title>
        <authorList>
            <person name="Gilroy R."/>
            <person name="Ravi A."/>
            <person name="Getino M."/>
            <person name="Pursley I."/>
            <person name="Horton D.L."/>
            <person name="Alikhan N.F."/>
            <person name="Baker D."/>
            <person name="Gharbi K."/>
            <person name="Hall N."/>
            <person name="Watson M."/>
            <person name="Adriaenssens E.M."/>
            <person name="Foster-Nyarko E."/>
            <person name="Jarju S."/>
            <person name="Secka A."/>
            <person name="Antonio M."/>
            <person name="Oren A."/>
            <person name="Chaudhuri R.R."/>
            <person name="La Ragione R."/>
            <person name="Hildebrand F."/>
            <person name="Pallen M.J."/>
        </authorList>
    </citation>
    <scope>NUCLEOTIDE SEQUENCE</scope>
    <source>
        <strain evidence="3">ChiHile30-977</strain>
    </source>
</reference>
<evidence type="ECO:0000256" key="1">
    <source>
        <dbReference type="SAM" id="Coils"/>
    </source>
</evidence>
<protein>
    <submittedName>
        <fullName evidence="3">Septum formation initiator family protein</fullName>
    </submittedName>
</protein>
<feature type="compositionally biased region" description="Low complexity" evidence="2">
    <location>
        <begin position="118"/>
        <end position="132"/>
    </location>
</feature>
<dbReference type="Pfam" id="PF04977">
    <property type="entry name" value="DivIC"/>
    <property type="match status" value="1"/>
</dbReference>
<accession>A0A9D0YZ16</accession>
<organism evidence="3 4">
    <name type="scientific">Candidatus Avichristensenella intestinipullorum</name>
    <dbReference type="NCBI Taxonomy" id="2840693"/>
    <lineage>
        <taxon>Bacteria</taxon>
        <taxon>Bacillati</taxon>
        <taxon>Bacillota</taxon>
        <taxon>Clostridia</taxon>
        <taxon>Candidatus Avichristensenella</taxon>
    </lineage>
</organism>
<gene>
    <name evidence="3" type="ORF">IAA66_10730</name>
</gene>
<dbReference type="Proteomes" id="UP000886819">
    <property type="component" value="Unassembled WGS sequence"/>
</dbReference>
<feature type="coiled-coil region" evidence="1">
    <location>
        <begin position="40"/>
        <end position="74"/>
    </location>
</feature>
<keyword evidence="1" id="KW-0175">Coiled coil</keyword>
<dbReference type="AlphaFoldDB" id="A0A9D0YZ16"/>
<name>A0A9D0YZ16_9FIRM</name>
<dbReference type="EMBL" id="DVFI01000148">
    <property type="protein sequence ID" value="HIQ64036.1"/>
    <property type="molecule type" value="Genomic_DNA"/>
</dbReference>
<sequence>MPAKETLRRQVTVRPKFLLVVLLPLALIFLIAAVVQRGQISRLRTELEEVRVEVQDAYSQMEELERRLSFTETDEYIEQEARRRFGLINPGEVRFVIEEGTPDASAAQPTPAVQETVSGQPAAGASPAPGGT</sequence>
<evidence type="ECO:0000313" key="3">
    <source>
        <dbReference type="EMBL" id="HIQ64036.1"/>
    </source>
</evidence>
<proteinExistence type="predicted"/>
<comment type="caution">
    <text evidence="3">The sequence shown here is derived from an EMBL/GenBank/DDBJ whole genome shotgun (WGS) entry which is preliminary data.</text>
</comment>
<feature type="compositionally biased region" description="Polar residues" evidence="2">
    <location>
        <begin position="107"/>
        <end position="117"/>
    </location>
</feature>
<evidence type="ECO:0000256" key="2">
    <source>
        <dbReference type="SAM" id="MobiDB-lite"/>
    </source>
</evidence>
<dbReference type="InterPro" id="IPR007060">
    <property type="entry name" value="FtsL/DivIC"/>
</dbReference>
<feature type="region of interest" description="Disordered" evidence="2">
    <location>
        <begin position="98"/>
        <end position="132"/>
    </location>
</feature>
<reference evidence="3" key="1">
    <citation type="submission" date="2020-10" db="EMBL/GenBank/DDBJ databases">
        <authorList>
            <person name="Gilroy R."/>
        </authorList>
    </citation>
    <scope>NUCLEOTIDE SEQUENCE</scope>
    <source>
        <strain evidence="3">ChiHile30-977</strain>
    </source>
</reference>